<dbReference type="Proteomes" id="UP001189429">
    <property type="component" value="Unassembled WGS sequence"/>
</dbReference>
<proteinExistence type="predicted"/>
<name>A0ABN9WU38_9DINO</name>
<organism evidence="1 2">
    <name type="scientific">Prorocentrum cordatum</name>
    <dbReference type="NCBI Taxonomy" id="2364126"/>
    <lineage>
        <taxon>Eukaryota</taxon>
        <taxon>Sar</taxon>
        <taxon>Alveolata</taxon>
        <taxon>Dinophyceae</taxon>
        <taxon>Prorocentrales</taxon>
        <taxon>Prorocentraceae</taxon>
        <taxon>Prorocentrum</taxon>
    </lineage>
</organism>
<dbReference type="InterPro" id="IPR009053">
    <property type="entry name" value="Prefoldin"/>
</dbReference>
<gene>
    <name evidence="1" type="ORF">PCOR1329_LOCUS69414</name>
</gene>
<accession>A0ABN9WU38</accession>
<reference evidence="1" key="1">
    <citation type="submission" date="2023-10" db="EMBL/GenBank/DDBJ databases">
        <authorList>
            <person name="Chen Y."/>
            <person name="Shah S."/>
            <person name="Dougan E. K."/>
            <person name="Thang M."/>
            <person name="Chan C."/>
        </authorList>
    </citation>
    <scope>NUCLEOTIDE SEQUENCE [LARGE SCALE GENOMIC DNA]</scope>
</reference>
<dbReference type="SUPFAM" id="SSF46579">
    <property type="entry name" value="Prefoldin"/>
    <property type="match status" value="1"/>
</dbReference>
<dbReference type="PANTHER" id="PTHR13345">
    <property type="entry name" value="MEDIATOR OF RNA POLYMERASE II TRANSCRIPTION SUBUNIT 10"/>
    <property type="match status" value="1"/>
</dbReference>
<sequence length="123" mass="13749">MASRPRHENIDLLVRDGVTELETMVELGCQFYVNAFVPDTSRIFVDVGLGFRLELTLEEAREFLEHKEACLRSGLELRKRKTASVKADIHEALHLLDLMLQVQSGRSPWLDGGAESLISALAG</sequence>
<dbReference type="InterPro" id="IPR004127">
    <property type="entry name" value="Prefoldin_subunit_alpha"/>
</dbReference>
<dbReference type="EMBL" id="CAUYUJ010019113">
    <property type="protein sequence ID" value="CAK0888673.1"/>
    <property type="molecule type" value="Genomic_DNA"/>
</dbReference>
<keyword evidence="2" id="KW-1185">Reference proteome</keyword>
<evidence type="ECO:0000313" key="1">
    <source>
        <dbReference type="EMBL" id="CAK0888673.1"/>
    </source>
</evidence>
<protein>
    <submittedName>
        <fullName evidence="1">Uncharacterized protein</fullName>
    </submittedName>
</protein>
<evidence type="ECO:0000313" key="2">
    <source>
        <dbReference type="Proteomes" id="UP001189429"/>
    </source>
</evidence>
<dbReference type="Pfam" id="PF02996">
    <property type="entry name" value="Prefoldin"/>
    <property type="match status" value="1"/>
</dbReference>
<dbReference type="PANTHER" id="PTHR13345:SF9">
    <property type="entry name" value="PROTEIN UXT"/>
    <property type="match status" value="1"/>
</dbReference>
<dbReference type="Gene3D" id="1.10.287.370">
    <property type="match status" value="1"/>
</dbReference>
<comment type="caution">
    <text evidence="1">The sequence shown here is derived from an EMBL/GenBank/DDBJ whole genome shotgun (WGS) entry which is preliminary data.</text>
</comment>
<dbReference type="CDD" id="cd23158">
    <property type="entry name" value="Prefoldin_UXT"/>
    <property type="match status" value="1"/>
</dbReference>